<sequence length="82" mass="8727">SRFQNLGEMMTLGRNDAAITANFIEGLTLEGPVGHAARKLVYCLRMPTDEHRVKVGVSWLAKGAVDSLASLQTAVSNIIAGS</sequence>
<dbReference type="PANTHER" id="PTHR42913:SF4">
    <property type="entry name" value="ALTERNATIVE NAD(P)H-UBIQUINONE OXIDOREDUCTASE C1, CHLOROPLASTIC_MITOCHONDRIAL"/>
    <property type="match status" value="1"/>
</dbReference>
<organism evidence="5 6">
    <name type="scientific">Aegilops tauschii subsp. strangulata</name>
    <name type="common">Goatgrass</name>
    <dbReference type="NCBI Taxonomy" id="200361"/>
    <lineage>
        <taxon>Eukaryota</taxon>
        <taxon>Viridiplantae</taxon>
        <taxon>Streptophyta</taxon>
        <taxon>Embryophyta</taxon>
        <taxon>Tracheophyta</taxon>
        <taxon>Spermatophyta</taxon>
        <taxon>Magnoliopsida</taxon>
        <taxon>Liliopsida</taxon>
        <taxon>Poales</taxon>
        <taxon>Poaceae</taxon>
        <taxon>BOP clade</taxon>
        <taxon>Pooideae</taxon>
        <taxon>Triticodae</taxon>
        <taxon>Triticeae</taxon>
        <taxon>Triticinae</taxon>
        <taxon>Aegilops</taxon>
    </lineage>
</organism>
<accession>A0A453R3Q1</accession>
<keyword evidence="4" id="KW-0560">Oxidoreductase</keyword>
<reference evidence="6" key="1">
    <citation type="journal article" date="2014" name="Science">
        <title>Ancient hybridizations among the ancestral genomes of bread wheat.</title>
        <authorList>
            <consortium name="International Wheat Genome Sequencing Consortium,"/>
            <person name="Marcussen T."/>
            <person name="Sandve S.R."/>
            <person name="Heier L."/>
            <person name="Spannagl M."/>
            <person name="Pfeifer M."/>
            <person name="Jakobsen K.S."/>
            <person name="Wulff B.B."/>
            <person name="Steuernagel B."/>
            <person name="Mayer K.F."/>
            <person name="Olsen O.A."/>
        </authorList>
    </citation>
    <scope>NUCLEOTIDE SEQUENCE [LARGE SCALE GENOMIC DNA]</scope>
    <source>
        <strain evidence="6">cv. AL8/78</strain>
    </source>
</reference>
<dbReference type="Gramene" id="AET7Gv20449600.8">
    <property type="protein sequence ID" value="AET7Gv20449600.8"/>
    <property type="gene ID" value="AET7Gv20449600"/>
</dbReference>
<dbReference type="InterPro" id="IPR051169">
    <property type="entry name" value="NADH-Q_oxidoreductase"/>
</dbReference>
<keyword evidence="2" id="KW-0285">Flavoprotein</keyword>
<comment type="cofactor">
    <cofactor evidence="1">
        <name>FAD</name>
        <dbReference type="ChEBI" id="CHEBI:57692"/>
    </cofactor>
</comment>
<dbReference type="GO" id="GO:0019646">
    <property type="term" value="P:aerobic electron transport chain"/>
    <property type="evidence" value="ECO:0007669"/>
    <property type="project" value="TreeGrafter"/>
</dbReference>
<name>A0A453R3Q1_AEGTS</name>
<evidence type="ECO:0000256" key="4">
    <source>
        <dbReference type="ARBA" id="ARBA00023002"/>
    </source>
</evidence>
<evidence type="ECO:0000256" key="3">
    <source>
        <dbReference type="ARBA" id="ARBA00022827"/>
    </source>
</evidence>
<dbReference type="AlphaFoldDB" id="A0A453R3Q1"/>
<reference evidence="5" key="3">
    <citation type="journal article" date="2017" name="Nature">
        <title>Genome sequence of the progenitor of the wheat D genome Aegilops tauschii.</title>
        <authorList>
            <person name="Luo M.C."/>
            <person name="Gu Y.Q."/>
            <person name="Puiu D."/>
            <person name="Wang H."/>
            <person name="Twardziok S.O."/>
            <person name="Deal K.R."/>
            <person name="Huo N."/>
            <person name="Zhu T."/>
            <person name="Wang L."/>
            <person name="Wang Y."/>
            <person name="McGuire P.E."/>
            <person name="Liu S."/>
            <person name="Long H."/>
            <person name="Ramasamy R.K."/>
            <person name="Rodriguez J.C."/>
            <person name="Van S.L."/>
            <person name="Yuan L."/>
            <person name="Wang Z."/>
            <person name="Xia Z."/>
            <person name="Xiao L."/>
            <person name="Anderson O.D."/>
            <person name="Ouyang S."/>
            <person name="Liang Y."/>
            <person name="Zimin A.V."/>
            <person name="Pertea G."/>
            <person name="Qi P."/>
            <person name="Bennetzen J.L."/>
            <person name="Dai X."/>
            <person name="Dawson M.W."/>
            <person name="Muller H.G."/>
            <person name="Kugler K."/>
            <person name="Rivarola-Duarte L."/>
            <person name="Spannagl M."/>
            <person name="Mayer K.F.X."/>
            <person name="Lu F.H."/>
            <person name="Bevan M.W."/>
            <person name="Leroy P."/>
            <person name="Li P."/>
            <person name="You F.M."/>
            <person name="Sun Q."/>
            <person name="Liu Z."/>
            <person name="Lyons E."/>
            <person name="Wicker T."/>
            <person name="Salzberg S.L."/>
            <person name="Devos K.M."/>
            <person name="Dvorak J."/>
        </authorList>
    </citation>
    <scope>NUCLEOTIDE SEQUENCE [LARGE SCALE GENOMIC DNA]</scope>
    <source>
        <strain evidence="5">cv. AL8/78</strain>
    </source>
</reference>
<dbReference type="GO" id="GO:0003955">
    <property type="term" value="F:NAD(P)H dehydrogenase (quinone) activity"/>
    <property type="evidence" value="ECO:0007669"/>
    <property type="project" value="TreeGrafter"/>
</dbReference>
<dbReference type="EnsemblPlants" id="AET7Gv20449600.8">
    <property type="protein sequence ID" value="AET7Gv20449600.8"/>
    <property type="gene ID" value="AET7Gv20449600"/>
</dbReference>
<keyword evidence="6" id="KW-1185">Reference proteome</keyword>
<evidence type="ECO:0000313" key="6">
    <source>
        <dbReference type="Proteomes" id="UP000015105"/>
    </source>
</evidence>
<dbReference type="PANTHER" id="PTHR42913">
    <property type="entry name" value="APOPTOSIS-INDUCING FACTOR 1"/>
    <property type="match status" value="1"/>
</dbReference>
<protein>
    <submittedName>
        <fullName evidence="5">Uncharacterized protein</fullName>
    </submittedName>
</protein>
<evidence type="ECO:0000256" key="1">
    <source>
        <dbReference type="ARBA" id="ARBA00001974"/>
    </source>
</evidence>
<dbReference type="GO" id="GO:0042372">
    <property type="term" value="P:phylloquinone biosynthetic process"/>
    <property type="evidence" value="ECO:0007669"/>
    <property type="project" value="TreeGrafter"/>
</dbReference>
<dbReference type="GO" id="GO:0009507">
    <property type="term" value="C:chloroplast"/>
    <property type="evidence" value="ECO:0007669"/>
    <property type="project" value="TreeGrafter"/>
</dbReference>
<proteinExistence type="predicted"/>
<dbReference type="Proteomes" id="UP000015105">
    <property type="component" value="Chromosome 7D"/>
</dbReference>
<reference evidence="5" key="4">
    <citation type="submission" date="2019-03" db="UniProtKB">
        <authorList>
            <consortium name="EnsemblPlants"/>
        </authorList>
    </citation>
    <scope>IDENTIFICATION</scope>
</reference>
<evidence type="ECO:0000313" key="5">
    <source>
        <dbReference type="EnsemblPlants" id="AET7Gv20449600.8"/>
    </source>
</evidence>
<reference evidence="5" key="5">
    <citation type="journal article" date="2021" name="G3 (Bethesda)">
        <title>Aegilops tauschii genome assembly Aet v5.0 features greater sequence contiguity and improved annotation.</title>
        <authorList>
            <person name="Wang L."/>
            <person name="Zhu T."/>
            <person name="Rodriguez J.C."/>
            <person name="Deal K.R."/>
            <person name="Dubcovsky J."/>
            <person name="McGuire P.E."/>
            <person name="Lux T."/>
            <person name="Spannagl M."/>
            <person name="Mayer K.F.X."/>
            <person name="Baldrich P."/>
            <person name="Meyers B.C."/>
            <person name="Huo N."/>
            <person name="Gu Y.Q."/>
            <person name="Zhou H."/>
            <person name="Devos K.M."/>
            <person name="Bennetzen J.L."/>
            <person name="Unver T."/>
            <person name="Budak H."/>
            <person name="Gulick P.J."/>
            <person name="Galiba G."/>
            <person name="Kalapos B."/>
            <person name="Nelson D.R."/>
            <person name="Li P."/>
            <person name="You F.M."/>
            <person name="Luo M.C."/>
            <person name="Dvorak J."/>
        </authorList>
    </citation>
    <scope>NUCLEOTIDE SEQUENCE [LARGE SCALE GENOMIC DNA]</scope>
    <source>
        <strain evidence="5">cv. AL8/78</strain>
    </source>
</reference>
<evidence type="ECO:0000256" key="2">
    <source>
        <dbReference type="ARBA" id="ARBA00022630"/>
    </source>
</evidence>
<reference evidence="6" key="2">
    <citation type="journal article" date="2017" name="Nat. Plants">
        <title>The Aegilops tauschii genome reveals multiple impacts of transposons.</title>
        <authorList>
            <person name="Zhao G."/>
            <person name="Zou C."/>
            <person name="Li K."/>
            <person name="Wang K."/>
            <person name="Li T."/>
            <person name="Gao L."/>
            <person name="Zhang X."/>
            <person name="Wang H."/>
            <person name="Yang Z."/>
            <person name="Liu X."/>
            <person name="Jiang W."/>
            <person name="Mao L."/>
            <person name="Kong X."/>
            <person name="Jiao Y."/>
            <person name="Jia J."/>
        </authorList>
    </citation>
    <scope>NUCLEOTIDE SEQUENCE [LARGE SCALE GENOMIC DNA]</scope>
    <source>
        <strain evidence="6">cv. AL8/78</strain>
    </source>
</reference>
<keyword evidence="3" id="KW-0274">FAD</keyword>